<gene>
    <name evidence="2" type="ORF">GCM10023143_00570</name>
</gene>
<feature type="region of interest" description="Disordered" evidence="1">
    <location>
        <begin position="47"/>
        <end position="74"/>
    </location>
</feature>
<organism evidence="2 3">
    <name type="scientific">Compostibacter hankyongensis</name>
    <dbReference type="NCBI Taxonomy" id="1007089"/>
    <lineage>
        <taxon>Bacteria</taxon>
        <taxon>Pseudomonadati</taxon>
        <taxon>Bacteroidota</taxon>
        <taxon>Chitinophagia</taxon>
        <taxon>Chitinophagales</taxon>
        <taxon>Chitinophagaceae</taxon>
        <taxon>Compostibacter</taxon>
    </lineage>
</organism>
<evidence type="ECO:0000313" key="3">
    <source>
        <dbReference type="Proteomes" id="UP001501207"/>
    </source>
</evidence>
<evidence type="ECO:0008006" key="4">
    <source>
        <dbReference type="Google" id="ProtNLM"/>
    </source>
</evidence>
<proteinExistence type="predicted"/>
<dbReference type="EMBL" id="BAABFN010000001">
    <property type="protein sequence ID" value="GAA4299953.1"/>
    <property type="molecule type" value="Genomic_DNA"/>
</dbReference>
<sequence length="74" mass="8660">MRRNHFWTGALVALVTFLALSVFAGHRPWSRPEGGYRHRHHCYDEVRPDHYHHPDQDGKDIRKSPTSKDTAVLQ</sequence>
<dbReference type="Proteomes" id="UP001501207">
    <property type="component" value="Unassembled WGS sequence"/>
</dbReference>
<feature type="compositionally biased region" description="Basic and acidic residues" evidence="1">
    <location>
        <begin position="47"/>
        <end position="63"/>
    </location>
</feature>
<keyword evidence="3" id="KW-1185">Reference proteome</keyword>
<dbReference type="RefSeq" id="WP_344973502.1">
    <property type="nucleotide sequence ID" value="NZ_BAABFN010000001.1"/>
</dbReference>
<protein>
    <recommendedName>
        <fullName evidence="4">Secreted protein</fullName>
    </recommendedName>
</protein>
<evidence type="ECO:0000313" key="2">
    <source>
        <dbReference type="EMBL" id="GAA4299953.1"/>
    </source>
</evidence>
<reference evidence="3" key="1">
    <citation type="journal article" date="2019" name="Int. J. Syst. Evol. Microbiol.">
        <title>The Global Catalogue of Microorganisms (GCM) 10K type strain sequencing project: providing services to taxonomists for standard genome sequencing and annotation.</title>
        <authorList>
            <consortium name="The Broad Institute Genomics Platform"/>
            <consortium name="The Broad Institute Genome Sequencing Center for Infectious Disease"/>
            <person name="Wu L."/>
            <person name="Ma J."/>
        </authorList>
    </citation>
    <scope>NUCLEOTIDE SEQUENCE [LARGE SCALE GENOMIC DNA]</scope>
    <source>
        <strain evidence="3">JCM 17664</strain>
    </source>
</reference>
<comment type="caution">
    <text evidence="2">The sequence shown here is derived from an EMBL/GenBank/DDBJ whole genome shotgun (WGS) entry which is preliminary data.</text>
</comment>
<accession>A0ABP8FBT8</accession>
<name>A0ABP8FBT8_9BACT</name>
<evidence type="ECO:0000256" key="1">
    <source>
        <dbReference type="SAM" id="MobiDB-lite"/>
    </source>
</evidence>